<name>A0A0K8PEC3_STRAJ</name>
<dbReference type="AlphaFoldDB" id="A0A0K8PEC3"/>
<protein>
    <submittedName>
        <fullName evidence="1">Uncharacterized protein</fullName>
    </submittedName>
</protein>
<dbReference type="Proteomes" id="UP000053859">
    <property type="component" value="Unassembled WGS sequence"/>
</dbReference>
<reference evidence="1" key="1">
    <citation type="journal article" date="2015" name="Genome Announc.">
        <title>Draft Genome Sequence of Thiostrepton-Producing Streptomyces azureus ATCC 14921.</title>
        <authorList>
            <person name="Sakihara K."/>
            <person name="Maeda J."/>
            <person name="Tashiro K."/>
            <person name="Fujino Y."/>
            <person name="Kuhara S."/>
            <person name="Ohshima T."/>
            <person name="Ogata S."/>
            <person name="Doi K."/>
        </authorList>
    </citation>
    <scope>NUCLEOTIDE SEQUENCE [LARGE SCALE GENOMIC DNA]</scope>
    <source>
        <strain evidence="1">ATCC14921</strain>
    </source>
</reference>
<dbReference type="EMBL" id="DF968208">
    <property type="protein sequence ID" value="GAP46246.1"/>
    <property type="molecule type" value="Genomic_DNA"/>
</dbReference>
<organism evidence="1 2">
    <name type="scientific">Streptomyces azureus</name>
    <dbReference type="NCBI Taxonomy" id="146537"/>
    <lineage>
        <taxon>Bacteria</taxon>
        <taxon>Bacillati</taxon>
        <taxon>Actinomycetota</taxon>
        <taxon>Actinomycetes</taxon>
        <taxon>Kitasatosporales</taxon>
        <taxon>Streptomycetaceae</taxon>
        <taxon>Streptomyces</taxon>
    </lineage>
</organism>
<accession>A0A0K8PEC3</accession>
<evidence type="ECO:0000313" key="2">
    <source>
        <dbReference type="Proteomes" id="UP000053859"/>
    </source>
</evidence>
<keyword evidence="2" id="KW-1185">Reference proteome</keyword>
<gene>
    <name evidence="1" type="ORF">SAZU_0983</name>
</gene>
<evidence type="ECO:0000313" key="1">
    <source>
        <dbReference type="EMBL" id="GAP46246.1"/>
    </source>
</evidence>
<sequence>MALATVIGTVTEPKLIAPLQMFRDMTNLRGHLEQHQAMRCAQPQPQPQPRTCKDAHPRLFAQAGWPR</sequence>
<proteinExistence type="predicted"/>